<proteinExistence type="predicted"/>
<keyword evidence="2" id="KW-1185">Reference proteome</keyword>
<protein>
    <submittedName>
        <fullName evidence="1">Uncharacterized protein</fullName>
    </submittedName>
</protein>
<dbReference type="Proteomes" id="UP000663203">
    <property type="component" value="Chromosome"/>
</dbReference>
<evidence type="ECO:0000313" key="1">
    <source>
        <dbReference type="EMBL" id="QSX00975.1"/>
    </source>
</evidence>
<reference evidence="1 2" key="1">
    <citation type="submission" date="2021-03" db="EMBL/GenBank/DDBJ databases">
        <title>Haloterrigena longa sp. nov. and Haloterrigena limicola sp. nov., extremely halophilic archaea isolated from a salt lake.</title>
        <authorList>
            <person name="Henglin C."/>
        </authorList>
    </citation>
    <scope>NUCLEOTIDE SEQUENCE [LARGE SCALE GENOMIC DNA]</scope>
    <source>
        <strain evidence="1 2">KZCA68</strain>
    </source>
</reference>
<dbReference type="EMBL" id="CP071462">
    <property type="protein sequence ID" value="QSX00975.1"/>
    <property type="molecule type" value="Genomic_DNA"/>
</dbReference>
<sequence length="179" mass="20056">MTQPADDSRWDELLADAAGIAEEYRENGWDAVVLEPDAVDPVEREDRTGFDVRVSAEEYDLLESLIDDGDVTITAAEVYYRPPATDDERRIALAVERDENTETAAFVPLTYDLDASRSVFETALREERLLLHVTPATGDDPDAWISFSHADPSLFLEEADVRGWFDDDSAEPTRNDGDN</sequence>
<dbReference type="KEGG" id="hakz:J0X25_08465"/>
<accession>A0A8A2VKQ3</accession>
<gene>
    <name evidence="1" type="ORF">J0X25_08465</name>
</gene>
<dbReference type="InterPro" id="IPR055951">
    <property type="entry name" value="DUF7529"/>
</dbReference>
<name>A0A8A2VKQ3_9EURY</name>
<organism evidence="1 2">
    <name type="scientific">Haloterrigena alkaliphila</name>
    <dbReference type="NCBI Taxonomy" id="2816475"/>
    <lineage>
        <taxon>Archaea</taxon>
        <taxon>Methanobacteriati</taxon>
        <taxon>Methanobacteriota</taxon>
        <taxon>Stenosarchaea group</taxon>
        <taxon>Halobacteria</taxon>
        <taxon>Halobacteriales</taxon>
        <taxon>Natrialbaceae</taxon>
        <taxon>Haloterrigena</taxon>
    </lineage>
</organism>
<evidence type="ECO:0000313" key="2">
    <source>
        <dbReference type="Proteomes" id="UP000663203"/>
    </source>
</evidence>
<dbReference type="Pfam" id="PF24373">
    <property type="entry name" value="DUF7529"/>
    <property type="match status" value="1"/>
</dbReference>
<dbReference type="AlphaFoldDB" id="A0A8A2VKQ3"/>
<dbReference type="RefSeq" id="WP_207290689.1">
    <property type="nucleotide sequence ID" value="NZ_CP071462.1"/>
</dbReference>
<dbReference type="GeneID" id="63187332"/>